<keyword evidence="5 12" id="KW-0813">Transport</keyword>
<dbReference type="Proteomes" id="UP000464086">
    <property type="component" value="Chromosome"/>
</dbReference>
<name>A0A084EKR1_SPHYA</name>
<evidence type="ECO:0000313" key="18">
    <source>
        <dbReference type="EMBL" id="QNG45641.1"/>
    </source>
</evidence>
<reference evidence="15 20" key="1">
    <citation type="submission" date="2014-03" db="EMBL/GenBank/DDBJ databases">
        <title>Genome sequence of Sphingobium yanoikuyae B1.</title>
        <authorList>
            <person name="Gan H.M."/>
            <person name="Gan H.Y."/>
            <person name="Savka M.A."/>
        </authorList>
    </citation>
    <scope>NUCLEOTIDE SEQUENCE [LARGE SCALE GENOMIC DNA]</scope>
    <source>
        <strain evidence="15 20">B1</strain>
    </source>
</reference>
<dbReference type="EMBL" id="JGVR01000015">
    <property type="protein sequence ID" value="KEZ18553.1"/>
    <property type="molecule type" value="Genomic_DNA"/>
</dbReference>
<comment type="similarity">
    <text evidence="3 12">Belongs to the CcmD/CycX/HelD family.</text>
</comment>
<evidence type="ECO:0000313" key="23">
    <source>
        <dbReference type="Proteomes" id="UP000287401"/>
    </source>
</evidence>
<evidence type="ECO:0000256" key="12">
    <source>
        <dbReference type="RuleBase" id="RU363101"/>
    </source>
</evidence>
<evidence type="ECO:0000313" key="14">
    <source>
        <dbReference type="EMBL" id="AYO76960.1"/>
    </source>
</evidence>
<evidence type="ECO:0000256" key="5">
    <source>
        <dbReference type="ARBA" id="ARBA00022448"/>
    </source>
</evidence>
<accession>A0A084EKR1</accession>
<proteinExistence type="inferred from homology"/>
<dbReference type="Proteomes" id="UP000287401">
    <property type="component" value="Unassembled WGS sequence"/>
</dbReference>
<keyword evidence="6 12" id="KW-1003">Cell membrane</keyword>
<dbReference type="Proteomes" id="UP000280708">
    <property type="component" value="Chromosome"/>
</dbReference>
<evidence type="ECO:0000313" key="16">
    <source>
        <dbReference type="EMBL" id="QHD67121.1"/>
    </source>
</evidence>
<evidence type="ECO:0000313" key="24">
    <source>
        <dbReference type="Proteomes" id="UP000464086"/>
    </source>
</evidence>
<keyword evidence="10 12" id="KW-1133">Transmembrane helix</keyword>
<evidence type="ECO:0000256" key="6">
    <source>
        <dbReference type="ARBA" id="ARBA00022475"/>
    </source>
</evidence>
<dbReference type="GeneID" id="57777007"/>
<reference evidence="18 26" key="7">
    <citation type="submission" date="2020-07" db="EMBL/GenBank/DDBJ databases">
        <title>Whole genome sequence of Sphingobium yanoikuyae A3.</title>
        <authorList>
            <person name="Han S.-S."/>
        </authorList>
    </citation>
    <scope>NUCLEOTIDE SEQUENCE [LARGE SCALE GENOMIC DNA]</scope>
    <source>
        <strain evidence="18 26">A3</strain>
    </source>
</reference>
<evidence type="ECO:0000313" key="25">
    <source>
        <dbReference type="Proteomes" id="UP000502611"/>
    </source>
</evidence>
<dbReference type="KEGG" id="sya:A6768_09180"/>
<reference evidence="14 22" key="4">
    <citation type="submission" date="2018-10" db="EMBL/GenBank/DDBJ databases">
        <title>Characterization and genome analysis of a novel bacterium Sphingobium yanoikuyae SJTF8 capable of degrading PAHs.</title>
        <authorList>
            <person name="Yin C."/>
            <person name="Xiong W."/>
            <person name="Liang R."/>
        </authorList>
    </citation>
    <scope>NUCLEOTIDE SEQUENCE [LARGE SCALE GENOMIC DNA]</scope>
    <source>
        <strain evidence="14 22">SJTF8</strain>
    </source>
</reference>
<evidence type="ECO:0000256" key="4">
    <source>
        <dbReference type="ARBA" id="ARBA00016461"/>
    </source>
</evidence>
<dbReference type="InterPro" id="IPR007078">
    <property type="entry name" value="Haem_export_protD_CcmD"/>
</dbReference>
<sequence length="43" mass="4754">MNQWAFVIAAYAVTAVGTAIVTIASWRAMRAAERQAERLSDRT</sequence>
<dbReference type="EMBL" id="CP033230">
    <property type="protein sequence ID" value="AYO76960.1"/>
    <property type="molecule type" value="Genomic_DNA"/>
</dbReference>
<evidence type="ECO:0000313" key="13">
    <source>
        <dbReference type="EMBL" id="ATI80165.1"/>
    </source>
</evidence>
<evidence type="ECO:0000313" key="19">
    <source>
        <dbReference type="EMBL" id="RSU60386.1"/>
    </source>
</evidence>
<evidence type="ECO:0000256" key="3">
    <source>
        <dbReference type="ARBA" id="ARBA00008741"/>
    </source>
</evidence>
<gene>
    <name evidence="14" type="primary">ccmD</name>
    <name evidence="13" type="ORF">A6768_09180</name>
    <name evidence="15" type="ORF">CP98_02583</name>
    <name evidence="19" type="ORF">DAH51_05650</name>
    <name evidence="14" type="ORF">EBF16_08420</name>
    <name evidence="16" type="ORF">GS397_08670</name>
    <name evidence="18" type="ORF">H3V42_28400</name>
    <name evidence="17" type="ORF">HH800_10365</name>
</gene>
<keyword evidence="7 12" id="KW-0997">Cell inner membrane</keyword>
<evidence type="ECO:0000256" key="11">
    <source>
        <dbReference type="ARBA" id="ARBA00023136"/>
    </source>
</evidence>
<dbReference type="Proteomes" id="UP000515377">
    <property type="component" value="Chromosome"/>
</dbReference>
<dbReference type="Proteomes" id="UP000219422">
    <property type="component" value="Chromosome"/>
</dbReference>
<evidence type="ECO:0000313" key="22">
    <source>
        <dbReference type="Proteomes" id="UP000280708"/>
    </source>
</evidence>
<evidence type="ECO:0000313" key="15">
    <source>
        <dbReference type="EMBL" id="KEZ18553.1"/>
    </source>
</evidence>
<dbReference type="GO" id="GO:0017004">
    <property type="term" value="P:cytochrome complex assembly"/>
    <property type="evidence" value="ECO:0007669"/>
    <property type="project" value="UniProtKB-KW"/>
</dbReference>
<dbReference type="EMBL" id="CP060122">
    <property type="protein sequence ID" value="QNG45641.1"/>
    <property type="molecule type" value="Genomic_DNA"/>
</dbReference>
<dbReference type="EMBL" id="CP053021">
    <property type="protein sequence ID" value="QJR02551.1"/>
    <property type="molecule type" value="Genomic_DNA"/>
</dbReference>
<evidence type="ECO:0000313" key="20">
    <source>
        <dbReference type="Proteomes" id="UP000028534"/>
    </source>
</evidence>
<dbReference type="Pfam" id="PF04995">
    <property type="entry name" value="CcmD"/>
    <property type="match status" value="1"/>
</dbReference>
<comment type="subcellular location">
    <subcellularLocation>
        <location evidence="2 12">Cell inner membrane</location>
        <topology evidence="2 12">Single-pass membrane protein</topology>
    </subcellularLocation>
</comment>
<evidence type="ECO:0000256" key="10">
    <source>
        <dbReference type="ARBA" id="ARBA00022989"/>
    </source>
</evidence>
<dbReference type="RefSeq" id="WP_010337862.1">
    <property type="nucleotide sequence ID" value="NZ_CAIGKD010000004.1"/>
</dbReference>
<evidence type="ECO:0000256" key="8">
    <source>
        <dbReference type="ARBA" id="ARBA00022692"/>
    </source>
</evidence>
<evidence type="ECO:0000313" key="17">
    <source>
        <dbReference type="EMBL" id="QJR02551.1"/>
    </source>
</evidence>
<evidence type="ECO:0000313" key="26">
    <source>
        <dbReference type="Proteomes" id="UP000515377"/>
    </source>
</evidence>
<dbReference type="Proteomes" id="UP000028534">
    <property type="component" value="Unassembled WGS sequence"/>
</dbReference>
<reference evidence="17 25" key="6">
    <citation type="submission" date="2020-04" db="EMBL/GenBank/DDBJ databases">
        <title>The Whole Genome Analysis of High salt-tolerant Sphingobium yanoikuyae YC-XJ2 with Aryl organophosphorus flame retardants (aryl-OPFRs)-degrading capacity and characteristics of Related phosphotriesterase.</title>
        <authorList>
            <person name="Li X."/>
        </authorList>
    </citation>
    <scope>NUCLEOTIDE SEQUENCE [LARGE SCALE GENOMIC DNA]</scope>
    <source>
        <strain evidence="17 25">YC-XJ2</strain>
    </source>
</reference>
<reference evidence="16 24" key="5">
    <citation type="submission" date="2019-12" db="EMBL/GenBank/DDBJ databases">
        <title>Functional and genomic insights into the Sphingobium yanoikuyae YC-JY1, a bacterium efficiently degrading bisphenol A.</title>
        <authorList>
            <person name="Jia Y."/>
            <person name="Li X."/>
            <person name="Wang J."/>
            <person name="Eltoukhy A."/>
            <person name="Lamraoui I."/>
            <person name="Yan Y."/>
        </authorList>
    </citation>
    <scope>NUCLEOTIDE SEQUENCE [LARGE SCALE GENOMIC DNA]</scope>
    <source>
        <strain evidence="16 24">YC-JY1</strain>
    </source>
</reference>
<comment type="function">
    <text evidence="1 12">Required for the export of heme to the periplasm for the biogenesis of c-type cytochromes.</text>
</comment>
<evidence type="ECO:0000313" key="21">
    <source>
        <dbReference type="Proteomes" id="UP000219422"/>
    </source>
</evidence>
<feature type="transmembrane region" description="Helical" evidence="12">
    <location>
        <begin position="6"/>
        <end position="26"/>
    </location>
</feature>
<dbReference type="GO" id="GO:0015886">
    <property type="term" value="P:heme transport"/>
    <property type="evidence" value="ECO:0007669"/>
    <property type="project" value="InterPro"/>
</dbReference>
<keyword evidence="9 12" id="KW-0201">Cytochrome c-type biogenesis</keyword>
<keyword evidence="8 12" id="KW-0812">Transmembrane</keyword>
<reference evidence="19 23" key="3">
    <citation type="submission" date="2018-07" db="EMBL/GenBank/DDBJ databases">
        <title>Genomic and Epidemiologic Investigation of an Indolent Hospital Outbreak.</title>
        <authorList>
            <person name="Johnson R.C."/>
            <person name="Deming C."/>
            <person name="Conlan S."/>
            <person name="Zellmer C.J."/>
            <person name="Michelin A.V."/>
            <person name="Lee-Lin S."/>
            <person name="Thomas P.J."/>
            <person name="Park M."/>
            <person name="Weingarten R.A."/>
            <person name="Less J."/>
            <person name="Dekker J.P."/>
            <person name="Frank K.M."/>
            <person name="Musser K.A."/>
            <person name="Mcquiston J.R."/>
            <person name="Henderson D.K."/>
            <person name="Lau A.F."/>
            <person name="Palmore T.N."/>
            <person name="Segre J.A."/>
        </authorList>
    </citation>
    <scope>NUCLEOTIDE SEQUENCE [LARGE SCALE GENOMIC DNA]</scope>
    <source>
        <strain evidence="19 23">SK-NIH.Env6_1116</strain>
    </source>
</reference>
<dbReference type="EMBL" id="CP047218">
    <property type="protein sequence ID" value="QHD67121.1"/>
    <property type="molecule type" value="Genomic_DNA"/>
</dbReference>
<evidence type="ECO:0000256" key="9">
    <source>
        <dbReference type="ARBA" id="ARBA00022748"/>
    </source>
</evidence>
<dbReference type="EMBL" id="CP023741">
    <property type="protein sequence ID" value="ATI80165.1"/>
    <property type="molecule type" value="Genomic_DNA"/>
</dbReference>
<keyword evidence="11 12" id="KW-0472">Membrane</keyword>
<evidence type="ECO:0000256" key="2">
    <source>
        <dbReference type="ARBA" id="ARBA00004377"/>
    </source>
</evidence>
<dbReference type="AlphaFoldDB" id="A0A084EKR1"/>
<evidence type="ECO:0000256" key="7">
    <source>
        <dbReference type="ARBA" id="ARBA00022519"/>
    </source>
</evidence>
<reference evidence="13 21" key="2">
    <citation type="submission" date="2017-10" db="EMBL/GenBank/DDBJ databases">
        <title>Sphingobium yanoikuyae S72.</title>
        <authorList>
            <person name="Sanchez E."/>
            <person name="Bustos P."/>
            <person name="Mendoza P."/>
            <person name="Guo X."/>
            <person name="Mendoza A."/>
        </authorList>
    </citation>
    <scope>NUCLEOTIDE SEQUENCE [LARGE SCALE GENOMIC DNA]</scope>
    <source>
        <strain evidence="13 21">S72</strain>
    </source>
</reference>
<dbReference type="EMBL" id="QRAL01000004">
    <property type="protein sequence ID" value="RSU60386.1"/>
    <property type="molecule type" value="Genomic_DNA"/>
</dbReference>
<dbReference type="PATRIC" id="fig|13690.10.peg.2649"/>
<organism evidence="15 20">
    <name type="scientific">Sphingobium yanoikuyae</name>
    <name type="common">Sphingomonas yanoikuyae</name>
    <dbReference type="NCBI Taxonomy" id="13690"/>
    <lineage>
        <taxon>Bacteria</taxon>
        <taxon>Pseudomonadati</taxon>
        <taxon>Pseudomonadota</taxon>
        <taxon>Alphaproteobacteria</taxon>
        <taxon>Sphingomonadales</taxon>
        <taxon>Sphingomonadaceae</taxon>
        <taxon>Sphingobium</taxon>
    </lineage>
</organism>
<protein>
    <recommendedName>
        <fullName evidence="4 12">Heme exporter protein D</fullName>
    </recommendedName>
</protein>
<evidence type="ECO:0000256" key="1">
    <source>
        <dbReference type="ARBA" id="ARBA00002442"/>
    </source>
</evidence>
<dbReference type="GO" id="GO:0005886">
    <property type="term" value="C:plasma membrane"/>
    <property type="evidence" value="ECO:0007669"/>
    <property type="project" value="UniProtKB-SubCell"/>
</dbReference>
<dbReference type="Proteomes" id="UP000502611">
    <property type="component" value="Chromosome"/>
</dbReference>